<keyword evidence="4" id="KW-1185">Reference proteome</keyword>
<dbReference type="InterPro" id="IPR011010">
    <property type="entry name" value="DNA_brk_join_enz"/>
</dbReference>
<dbReference type="GO" id="GO:0006310">
    <property type="term" value="P:DNA recombination"/>
    <property type="evidence" value="ECO:0007669"/>
    <property type="project" value="UniProtKB-KW"/>
</dbReference>
<proteinExistence type="predicted"/>
<dbReference type="SUPFAM" id="SSF47823">
    <property type="entry name" value="lambda integrase-like, N-terminal domain"/>
    <property type="match status" value="1"/>
</dbReference>
<dbReference type="GeneID" id="109477692"/>
<dbReference type="SUPFAM" id="SSF56349">
    <property type="entry name" value="DNA breaking-rejoining enzymes"/>
    <property type="match status" value="1"/>
</dbReference>
<dbReference type="Gene3D" id="1.10.150.130">
    <property type="match status" value="1"/>
</dbReference>
<sequence length="482" mass="53171">MAPKRSKKCPGCHLDVALHKSGVAGKVCTGILEDNGAVGQGMQGAMAELQQRKAELTQRLELKKLQREVDALEKELATDTSTTSPLPPAKDGSKTDETQDDERKHVDFGHTDITLAQLREDAALQSLVSTKYGDLVGAGKKPEKGHHTQLQRLDHEVEAAKRSAFAAGTYANLRTQWKAFLLFCEYFRLTAIPTDARTLTRYAQFLSRSLKSPSTVQIYIHGARLLQRFHGCEPPPSDTFELRLVLSSFRRQSLHVPQRKLPITPAILLRLRDHLDLNRPLHATLWAAYTVAFFTLLRKSNLVPKTTSAFDPGKHLTRGAIRVTSDGLVVRITWSKTLQFKQRVLLLPVPAIPGHPLCPRHAYVNMCSLLPVGSDSPAFLVPGSAGRLVSLTHDSLVAHLKTLLAASGLPSGDYSGHSFRRGGATFAWHCGADPQLIKLLGDWSSDAFQSYLDSSFEQRRSFATLLATRINQGFLEPDRAAV</sequence>
<protein>
    <submittedName>
        <fullName evidence="5">Uncharacterized protein LOC109477692</fullName>
    </submittedName>
</protein>
<dbReference type="RefSeq" id="XP_019634597.1">
    <property type="nucleotide sequence ID" value="XM_019779038.1"/>
</dbReference>
<evidence type="ECO:0000256" key="1">
    <source>
        <dbReference type="ARBA" id="ARBA00023125"/>
    </source>
</evidence>
<dbReference type="PANTHER" id="PTHR34605:SF5">
    <property type="entry name" value="INTEGRASE_RECOMBINASE XERD HOMOLOG"/>
    <property type="match status" value="1"/>
</dbReference>
<reference evidence="5" key="1">
    <citation type="submission" date="2025-08" db="UniProtKB">
        <authorList>
            <consortium name="RefSeq"/>
        </authorList>
    </citation>
    <scope>IDENTIFICATION</scope>
    <source>
        <tissue evidence="5">Gonad</tissue>
    </source>
</reference>
<dbReference type="OrthoDB" id="6771932at2759"/>
<gene>
    <name evidence="5" type="primary">LOC109477692</name>
</gene>
<dbReference type="PANTHER" id="PTHR34605">
    <property type="entry name" value="PHAGE_INTEGRASE DOMAIN-CONTAINING PROTEIN"/>
    <property type="match status" value="1"/>
</dbReference>
<dbReference type="KEGG" id="bbel:109477692"/>
<name>A0A6P4ZUG9_BRABE</name>
<feature type="compositionally biased region" description="Basic and acidic residues" evidence="3">
    <location>
        <begin position="91"/>
        <end position="105"/>
    </location>
</feature>
<evidence type="ECO:0000313" key="4">
    <source>
        <dbReference type="Proteomes" id="UP000515135"/>
    </source>
</evidence>
<evidence type="ECO:0000256" key="3">
    <source>
        <dbReference type="SAM" id="MobiDB-lite"/>
    </source>
</evidence>
<dbReference type="InterPro" id="IPR013762">
    <property type="entry name" value="Integrase-like_cat_sf"/>
</dbReference>
<feature type="region of interest" description="Disordered" evidence="3">
    <location>
        <begin position="74"/>
        <end position="105"/>
    </location>
</feature>
<organism evidence="4 5">
    <name type="scientific">Branchiostoma belcheri</name>
    <name type="common">Amphioxus</name>
    <dbReference type="NCBI Taxonomy" id="7741"/>
    <lineage>
        <taxon>Eukaryota</taxon>
        <taxon>Metazoa</taxon>
        <taxon>Chordata</taxon>
        <taxon>Cephalochordata</taxon>
        <taxon>Leptocardii</taxon>
        <taxon>Amphioxiformes</taxon>
        <taxon>Branchiostomatidae</taxon>
        <taxon>Branchiostoma</taxon>
    </lineage>
</organism>
<dbReference type="GO" id="GO:0015074">
    <property type="term" value="P:DNA integration"/>
    <property type="evidence" value="ECO:0007669"/>
    <property type="project" value="InterPro"/>
</dbReference>
<dbReference type="InterPro" id="IPR052925">
    <property type="entry name" value="Phage_Integrase-like_Recomb"/>
</dbReference>
<dbReference type="Proteomes" id="UP000515135">
    <property type="component" value="Unplaced"/>
</dbReference>
<dbReference type="AlphaFoldDB" id="A0A6P4ZUG9"/>
<accession>A0A6P4ZUG9</accession>
<keyword evidence="2" id="KW-0233">DNA recombination</keyword>
<evidence type="ECO:0000313" key="5">
    <source>
        <dbReference type="RefSeq" id="XP_019634597.1"/>
    </source>
</evidence>
<keyword evidence="1" id="KW-0238">DNA-binding</keyword>
<evidence type="ECO:0000256" key="2">
    <source>
        <dbReference type="ARBA" id="ARBA00023172"/>
    </source>
</evidence>
<dbReference type="GO" id="GO:0003677">
    <property type="term" value="F:DNA binding"/>
    <property type="evidence" value="ECO:0007669"/>
    <property type="project" value="UniProtKB-KW"/>
</dbReference>
<dbReference type="Gene3D" id="1.10.443.10">
    <property type="entry name" value="Intergrase catalytic core"/>
    <property type="match status" value="1"/>
</dbReference>
<dbReference type="InterPro" id="IPR010998">
    <property type="entry name" value="Integrase_recombinase_N"/>
</dbReference>